<dbReference type="GO" id="GO:0046872">
    <property type="term" value="F:metal ion binding"/>
    <property type="evidence" value="ECO:0007669"/>
    <property type="project" value="UniProtKB-KW"/>
</dbReference>
<keyword evidence="7" id="KW-0812">Transmembrane</keyword>
<dbReference type="GO" id="GO:0006874">
    <property type="term" value="P:intracellular calcium ion homeostasis"/>
    <property type="evidence" value="ECO:0007669"/>
    <property type="project" value="TreeGrafter"/>
</dbReference>
<dbReference type="AlphaFoldDB" id="A0A8S1S5E3"/>
<keyword evidence="6" id="KW-1278">Translocase</keyword>
<dbReference type="PANTHER" id="PTHR45630">
    <property type="entry name" value="CATION-TRANSPORTING ATPASE-RELATED"/>
    <property type="match status" value="1"/>
</dbReference>
<feature type="transmembrane region" description="Helical" evidence="7">
    <location>
        <begin position="46"/>
        <end position="65"/>
    </location>
</feature>
<keyword evidence="9" id="KW-1185">Reference proteome</keyword>
<keyword evidence="2" id="KW-0479">Metal-binding</keyword>
<dbReference type="PANTHER" id="PTHR45630:SF7">
    <property type="entry name" value="ENDOPLASMIC RETICULUM TRANSMEMBRANE HELIX TRANSLOCASE"/>
    <property type="match status" value="1"/>
</dbReference>
<keyword evidence="3" id="KW-0547">Nucleotide-binding</keyword>
<comment type="caution">
    <text evidence="8">The sequence shown here is derived from an EMBL/GenBank/DDBJ whole genome shotgun (WGS) entry which is preliminary data.</text>
</comment>
<keyword evidence="7" id="KW-0472">Membrane</keyword>
<evidence type="ECO:0000313" key="9">
    <source>
        <dbReference type="Proteomes" id="UP000689195"/>
    </source>
</evidence>
<evidence type="ECO:0000256" key="1">
    <source>
        <dbReference type="ARBA" id="ARBA00004141"/>
    </source>
</evidence>
<dbReference type="InterPro" id="IPR006544">
    <property type="entry name" value="P-type_TPase_V"/>
</dbReference>
<dbReference type="GO" id="GO:0015662">
    <property type="term" value="F:P-type ion transporter activity"/>
    <property type="evidence" value="ECO:0007669"/>
    <property type="project" value="TreeGrafter"/>
</dbReference>
<gene>
    <name evidence="8" type="ORF">PPENT_87.1.T0030557</name>
</gene>
<keyword evidence="7" id="KW-1133">Transmembrane helix</keyword>
<evidence type="ECO:0000256" key="3">
    <source>
        <dbReference type="ARBA" id="ARBA00022741"/>
    </source>
</evidence>
<evidence type="ECO:0000256" key="7">
    <source>
        <dbReference type="SAM" id="Phobius"/>
    </source>
</evidence>
<feature type="transmembrane region" description="Helical" evidence="7">
    <location>
        <begin position="452"/>
        <end position="477"/>
    </location>
</feature>
<protein>
    <submittedName>
        <fullName evidence="8">Uncharacterized protein</fullName>
    </submittedName>
</protein>
<accession>A0A8S1S5E3</accession>
<evidence type="ECO:0000256" key="5">
    <source>
        <dbReference type="ARBA" id="ARBA00022842"/>
    </source>
</evidence>
<keyword evidence="5" id="KW-0460">Magnesium</keyword>
<dbReference type="GO" id="GO:0019829">
    <property type="term" value="F:ATPase-coupled monoatomic cation transmembrane transporter activity"/>
    <property type="evidence" value="ECO:0007669"/>
    <property type="project" value="TreeGrafter"/>
</dbReference>
<evidence type="ECO:0000313" key="8">
    <source>
        <dbReference type="EMBL" id="CAD8134895.1"/>
    </source>
</evidence>
<sequence length="518" mass="61149">MKLSFELLNLRQSFMSFDTFKGPIILGFICYQFYYGEGFYGLIKCIYGRLDVIMLLFFFSLFQYWPIEIKSRIKYYSGGHKLTKEKIRNYKFCRVQLNKQQYSYSEIVDIIEVENKEEINSHSNKQYWIIFMENRYIYDEAKESFIKVKPNSKFNLKNLEKHQRSYGCGINTLYQPINLTHNLLNEQSIQPLSLLQIFSVFLWLQDESTIYALFTMFMLYCQFCSAIQNRITILQNIRDIYQNPQLITVYRDNQWRQISSQFLDPGEVVILQTAEKIKPDENYMTQFLQPQQADLFQNKTTNVDSYKYTPCDILLLNGQAIVNESMLTMDNVPQVKEGINQNQNEYLDIKEKHKSNVIFCGSEIIQLKGNTQYPSYINNDENQSECLGLVLRTGFSTAKGKFMKTMLYNNQDVNRKQIGELFIALFLLIFASIASAYIFINCFQEESRNKYYLFIRCLLIITTVVPFLLPMILSITVQDSLELFEFKKIFCTQSSKIPLAAKEFFWHLIKLLHQLIID</sequence>
<evidence type="ECO:0000256" key="4">
    <source>
        <dbReference type="ARBA" id="ARBA00022840"/>
    </source>
</evidence>
<dbReference type="GO" id="GO:0005789">
    <property type="term" value="C:endoplasmic reticulum membrane"/>
    <property type="evidence" value="ECO:0007669"/>
    <property type="project" value="TreeGrafter"/>
</dbReference>
<name>A0A8S1S5E3_9CILI</name>
<dbReference type="Proteomes" id="UP000689195">
    <property type="component" value="Unassembled WGS sequence"/>
</dbReference>
<dbReference type="GO" id="GO:0005524">
    <property type="term" value="F:ATP binding"/>
    <property type="evidence" value="ECO:0007669"/>
    <property type="project" value="UniProtKB-KW"/>
</dbReference>
<evidence type="ECO:0000256" key="2">
    <source>
        <dbReference type="ARBA" id="ARBA00022723"/>
    </source>
</evidence>
<organism evidence="8 9">
    <name type="scientific">Paramecium pentaurelia</name>
    <dbReference type="NCBI Taxonomy" id="43138"/>
    <lineage>
        <taxon>Eukaryota</taxon>
        <taxon>Sar</taxon>
        <taxon>Alveolata</taxon>
        <taxon>Ciliophora</taxon>
        <taxon>Intramacronucleata</taxon>
        <taxon>Oligohymenophorea</taxon>
        <taxon>Peniculida</taxon>
        <taxon>Parameciidae</taxon>
        <taxon>Paramecium</taxon>
    </lineage>
</organism>
<comment type="subcellular location">
    <subcellularLocation>
        <location evidence="1">Membrane</location>
        <topology evidence="1">Multi-pass membrane protein</topology>
    </subcellularLocation>
</comment>
<evidence type="ECO:0000256" key="6">
    <source>
        <dbReference type="ARBA" id="ARBA00022967"/>
    </source>
</evidence>
<proteinExistence type="predicted"/>
<reference evidence="8" key="1">
    <citation type="submission" date="2021-01" db="EMBL/GenBank/DDBJ databases">
        <authorList>
            <consortium name="Genoscope - CEA"/>
            <person name="William W."/>
        </authorList>
    </citation>
    <scope>NUCLEOTIDE SEQUENCE</scope>
</reference>
<dbReference type="EMBL" id="CAJJDO010000003">
    <property type="protein sequence ID" value="CAD8134895.1"/>
    <property type="molecule type" value="Genomic_DNA"/>
</dbReference>
<feature type="transmembrane region" description="Helical" evidence="7">
    <location>
        <begin position="421"/>
        <end position="440"/>
    </location>
</feature>
<keyword evidence="4" id="KW-0067">ATP-binding</keyword>
<dbReference type="OrthoDB" id="48943at2759"/>